<evidence type="ECO:0000256" key="6">
    <source>
        <dbReference type="ARBA" id="ARBA00022840"/>
    </source>
</evidence>
<keyword evidence="2 8" id="KW-0235">DNA replication</keyword>
<dbReference type="AlphaFoldDB" id="A0A075JFC3"/>
<proteinExistence type="inferred from homology"/>
<organism evidence="11 12">
    <name type="scientific">Dermacoccus nishinomiyaensis</name>
    <dbReference type="NCBI Taxonomy" id="1274"/>
    <lineage>
        <taxon>Bacteria</taxon>
        <taxon>Bacillati</taxon>
        <taxon>Actinomycetota</taxon>
        <taxon>Actinomycetes</taxon>
        <taxon>Micrococcales</taxon>
        <taxon>Dermacoccaceae</taxon>
        <taxon>Dermacoccus</taxon>
    </lineage>
</organism>
<dbReference type="GO" id="GO:0005524">
    <property type="term" value="F:ATP binding"/>
    <property type="evidence" value="ECO:0007669"/>
    <property type="project" value="UniProtKB-UniRule"/>
</dbReference>
<dbReference type="GO" id="GO:0043138">
    <property type="term" value="F:3'-5' DNA helicase activity"/>
    <property type="evidence" value="ECO:0007669"/>
    <property type="project" value="TreeGrafter"/>
</dbReference>
<keyword evidence="7 8" id="KW-0238">DNA-binding</keyword>
<feature type="binding site" evidence="8">
    <location>
        <position position="544"/>
    </location>
    <ligand>
        <name>Zn(2+)</name>
        <dbReference type="ChEBI" id="CHEBI:29105"/>
        <label>2</label>
    </ligand>
</feature>
<evidence type="ECO:0000256" key="4">
    <source>
        <dbReference type="ARBA" id="ARBA00022741"/>
    </source>
</evidence>
<dbReference type="GeneID" id="41841143"/>
<comment type="caution">
    <text evidence="8">As this protein does not have any detectable helicase domains, it probably does not have helicase activity.</text>
</comment>
<feature type="binding site" evidence="8">
    <location>
        <position position="556"/>
    </location>
    <ligand>
        <name>Zn(2+)</name>
        <dbReference type="ChEBI" id="CHEBI:29105"/>
        <label>1</label>
    </ligand>
</feature>
<evidence type="ECO:0000256" key="9">
    <source>
        <dbReference type="SAM" id="MobiDB-lite"/>
    </source>
</evidence>
<dbReference type="GO" id="GO:0006270">
    <property type="term" value="P:DNA replication initiation"/>
    <property type="evidence" value="ECO:0007669"/>
    <property type="project" value="TreeGrafter"/>
</dbReference>
<dbReference type="Gene3D" id="3.40.50.300">
    <property type="entry name" value="P-loop containing nucleotide triphosphate hydrolases"/>
    <property type="match status" value="1"/>
</dbReference>
<evidence type="ECO:0000256" key="7">
    <source>
        <dbReference type="ARBA" id="ARBA00023125"/>
    </source>
</evidence>
<dbReference type="InterPro" id="IPR027417">
    <property type="entry name" value="P-loop_NTPase"/>
</dbReference>
<accession>A0A075JFC3</accession>
<keyword evidence="12" id="KW-1185">Reference proteome</keyword>
<evidence type="ECO:0000313" key="12">
    <source>
        <dbReference type="Proteomes" id="UP000027986"/>
    </source>
</evidence>
<feature type="domain" description="Primosomal protein N' 3' DNA-binding" evidence="10">
    <location>
        <begin position="52"/>
        <end position="146"/>
    </location>
</feature>
<evidence type="ECO:0000256" key="8">
    <source>
        <dbReference type="HAMAP-Rule" id="MF_00983"/>
    </source>
</evidence>
<feature type="binding site" evidence="8">
    <location>
        <position position="517"/>
    </location>
    <ligand>
        <name>Zn(2+)</name>
        <dbReference type="ChEBI" id="CHEBI:29105"/>
        <label>1</label>
    </ligand>
</feature>
<dbReference type="OrthoDB" id="3177118at2"/>
<feature type="binding site" evidence="8">
    <location>
        <position position="523"/>
    </location>
    <ligand>
        <name>Zn(2+)</name>
        <dbReference type="ChEBI" id="CHEBI:29105"/>
        <label>2</label>
    </ligand>
</feature>
<protein>
    <recommendedName>
        <fullName evidence="8">Probable replication restart protein PriA</fullName>
    </recommendedName>
    <alternativeName>
        <fullName evidence="8">Putative ATP-dependent DNA helicase PriA</fullName>
    </alternativeName>
</protein>
<evidence type="ECO:0000313" key="11">
    <source>
        <dbReference type="EMBL" id="AIF40941.1"/>
    </source>
</evidence>
<dbReference type="HAMAP" id="MF_00983">
    <property type="entry name" value="PriA"/>
    <property type="match status" value="1"/>
</dbReference>
<sequence length="810" mass="84107">MTSDDVHAASSEQLALLRDAARAKARGDDAGSAKAATGDGGSERVAVVWPMLEVPHLDREFEYRIPAELADDVRFGVAVKVRFHGKRITGYVVGVRETPEFTGTLSPLLAVVSPEAVLTEHIWQVAHAVAARMGGTVSDVLRLAIPPRHARAEKALDERMANASAAGRSMPEVAEAGNAGPDAASAVPAERDDEASAVTGGAAAHDGAAVADNEAAPGEALASCGGHASTSATSSGAVAADGPAPGDDMASTSHATSGAVAASAPAPLSAWRHYAGGLSLLTHLAAGENPRGSWDVAPGLFGPDAWPAAVADAAAAVRDSGRCTVVVVPDGRDVDRVAAACSARLGEDQVVTLTADMGPQARYTAFLKALRGLADVVVGTRAAMFAPVPDLGLVVWWDDADTLHVDPHAPYPHVGAVLETRADLAPAALLSAGAVPSVRVQAQVEAGVSVPVDPVERTSARVVVTGDDRSVERHGAAARARIPAEAWQGATRALQDGPVLVQVPRRGYIPTIACARCRTKSTCDVCHGPLGLDGEHSAPTCRWCGHVAHVLTCPECGSHEIRSLTIGAGRTAEELGRAFPGVPVRRSGAPDVLASVPDEPALVICTPGAEPVAENGYSAAILLDAWALLDRGGLDAGQRALTHWCAAAGLVRPASTGGVVYLAGVPRHVPFPAVEALVRWAPRWFAARELAERAEVMLPPATRMAALEGPRRAAARYAEALEKAAREHDVSVDVLGPLPLRRRHVFDRATPQRQATSSDDDESLVRFLARWNDPTDADVPALLRALTASRSAAREPVITVRLDPLLDGLA</sequence>
<dbReference type="KEGG" id="dni:HX89_08300"/>
<keyword evidence="1 8" id="KW-0639">Primosome</keyword>
<comment type="function">
    <text evidence="8">Initiates the restart of stalled replication forks, which reloads the replicative helicase on sites other than the origin of replication. Recognizes and binds to abandoned replication forks and remodels them to uncover a helicase loading site. Promotes assembly of the primosome at these replication forks.</text>
</comment>
<dbReference type="InterPro" id="IPR041222">
    <property type="entry name" value="PriA_3primeBD"/>
</dbReference>
<dbReference type="eggNOG" id="COG1198">
    <property type="taxonomic scope" value="Bacteria"/>
</dbReference>
<keyword evidence="5 8" id="KW-0862">Zinc</keyword>
<feature type="binding site" evidence="8">
    <location>
        <position position="526"/>
    </location>
    <ligand>
        <name>Zn(2+)</name>
        <dbReference type="ChEBI" id="CHEBI:29105"/>
        <label>2</label>
    </ligand>
</feature>
<comment type="similarity">
    <text evidence="8">Belongs to the helicase family. PriA subfamily.</text>
</comment>
<dbReference type="InterPro" id="IPR042115">
    <property type="entry name" value="PriA_3primeBD_sf"/>
</dbReference>
<evidence type="ECO:0000256" key="1">
    <source>
        <dbReference type="ARBA" id="ARBA00022515"/>
    </source>
</evidence>
<dbReference type="EMBL" id="CP008889">
    <property type="protein sequence ID" value="AIF40941.1"/>
    <property type="molecule type" value="Genomic_DNA"/>
</dbReference>
<dbReference type="HOGENOM" id="CLU_015485_1_0_11"/>
<dbReference type="GO" id="GO:0003677">
    <property type="term" value="F:DNA binding"/>
    <property type="evidence" value="ECO:0007669"/>
    <property type="project" value="UniProtKB-UniRule"/>
</dbReference>
<comment type="cofactor">
    <cofactor evidence="8">
        <name>Zn(2+)</name>
        <dbReference type="ChEBI" id="CHEBI:29105"/>
    </cofactor>
    <text evidence="8">Binds 2 zinc ions per subunit.</text>
</comment>
<feature type="region of interest" description="Disordered" evidence="9">
    <location>
        <begin position="219"/>
        <end position="253"/>
    </location>
</feature>
<comment type="subunit">
    <text evidence="8">Component of the replication restart primosome.</text>
</comment>
<reference evidence="11 12" key="1">
    <citation type="submission" date="2014-07" db="EMBL/GenBank/DDBJ databases">
        <title>Genome Sequencing of Dermacoccus nishinomiyaensis.</title>
        <authorList>
            <person name="Hong K.W."/>
            <person name="Chan K.G."/>
        </authorList>
    </citation>
    <scope>NUCLEOTIDE SEQUENCE [LARGE SCALE GENOMIC DNA]</scope>
    <source>
        <strain evidence="11 12">M25</strain>
    </source>
</reference>
<dbReference type="SUPFAM" id="SSF52540">
    <property type="entry name" value="P-loop containing nucleoside triphosphate hydrolases"/>
    <property type="match status" value="1"/>
</dbReference>
<dbReference type="InterPro" id="IPR005259">
    <property type="entry name" value="PriA"/>
</dbReference>
<dbReference type="PANTHER" id="PTHR30580">
    <property type="entry name" value="PRIMOSOMAL PROTEIN N"/>
    <property type="match status" value="1"/>
</dbReference>
<dbReference type="GO" id="GO:0006302">
    <property type="term" value="P:double-strand break repair"/>
    <property type="evidence" value="ECO:0007669"/>
    <property type="project" value="InterPro"/>
</dbReference>
<dbReference type="GO" id="GO:0006269">
    <property type="term" value="P:DNA replication, synthesis of primer"/>
    <property type="evidence" value="ECO:0007669"/>
    <property type="project" value="UniProtKB-KW"/>
</dbReference>
<keyword evidence="4 8" id="KW-0547">Nucleotide-binding</keyword>
<dbReference type="GO" id="GO:0008270">
    <property type="term" value="F:zinc ion binding"/>
    <property type="evidence" value="ECO:0007669"/>
    <property type="project" value="UniProtKB-UniRule"/>
</dbReference>
<name>A0A075JFC3_9MICO</name>
<evidence type="ECO:0000256" key="2">
    <source>
        <dbReference type="ARBA" id="ARBA00022705"/>
    </source>
</evidence>
<evidence type="ECO:0000256" key="3">
    <source>
        <dbReference type="ARBA" id="ARBA00022723"/>
    </source>
</evidence>
<evidence type="ECO:0000256" key="5">
    <source>
        <dbReference type="ARBA" id="ARBA00022833"/>
    </source>
</evidence>
<dbReference type="GO" id="GO:0006310">
    <property type="term" value="P:DNA recombination"/>
    <property type="evidence" value="ECO:0007669"/>
    <property type="project" value="InterPro"/>
</dbReference>
<dbReference type="Proteomes" id="UP000027986">
    <property type="component" value="Chromosome"/>
</dbReference>
<dbReference type="Pfam" id="PF17764">
    <property type="entry name" value="PriA_3primeBD"/>
    <property type="match status" value="1"/>
</dbReference>
<dbReference type="PANTHER" id="PTHR30580:SF0">
    <property type="entry name" value="PRIMOSOMAL PROTEIN N"/>
    <property type="match status" value="1"/>
</dbReference>
<keyword evidence="6 8" id="KW-0067">ATP-binding</keyword>
<feature type="binding site" evidence="8">
    <location>
        <position position="553"/>
    </location>
    <ligand>
        <name>Zn(2+)</name>
        <dbReference type="ChEBI" id="CHEBI:29105"/>
        <label>1</label>
    </ligand>
</feature>
<dbReference type="RefSeq" id="WP_051805922.1">
    <property type="nucleotide sequence ID" value="NZ_CP008889.1"/>
</dbReference>
<dbReference type="Gene3D" id="3.40.1440.60">
    <property type="entry name" value="PriA, 3(prime) DNA-binding domain"/>
    <property type="match status" value="1"/>
</dbReference>
<dbReference type="GO" id="GO:1990077">
    <property type="term" value="C:primosome complex"/>
    <property type="evidence" value="ECO:0007669"/>
    <property type="project" value="UniProtKB-UniRule"/>
</dbReference>
<keyword evidence="3 8" id="KW-0479">Metal-binding</keyword>
<feature type="binding site" evidence="8">
    <location>
        <position position="514"/>
    </location>
    <ligand>
        <name>Zn(2+)</name>
        <dbReference type="ChEBI" id="CHEBI:29105"/>
        <label>1</label>
    </ligand>
</feature>
<feature type="binding site" evidence="8">
    <location>
        <position position="541"/>
    </location>
    <ligand>
        <name>Zn(2+)</name>
        <dbReference type="ChEBI" id="CHEBI:29105"/>
        <label>2</label>
    </ligand>
</feature>
<gene>
    <name evidence="8" type="primary">priA</name>
    <name evidence="11" type="ORF">HX89_08300</name>
</gene>
<evidence type="ECO:0000259" key="10">
    <source>
        <dbReference type="Pfam" id="PF17764"/>
    </source>
</evidence>
<feature type="region of interest" description="Disordered" evidence="9">
    <location>
        <begin position="160"/>
        <end position="203"/>
    </location>
</feature>